<evidence type="ECO:0000259" key="1">
    <source>
        <dbReference type="Pfam" id="PF13229"/>
    </source>
</evidence>
<dbReference type="InterPro" id="IPR006626">
    <property type="entry name" value="PbH1"/>
</dbReference>
<dbReference type="InterPro" id="IPR022441">
    <property type="entry name" value="Para_beta_helix_rpt-2"/>
</dbReference>
<dbReference type="InterPro" id="IPR012334">
    <property type="entry name" value="Pectin_lyas_fold"/>
</dbReference>
<comment type="caution">
    <text evidence="2">The sequence shown here is derived from an EMBL/GenBank/DDBJ whole genome shotgun (WGS) entry which is preliminary data.</text>
</comment>
<reference evidence="2 3" key="1">
    <citation type="submission" date="2020-04" db="EMBL/GenBank/DDBJ databases">
        <title>Draft genome of Methanobacterium subterraneum isolated from animal feces.</title>
        <authorList>
            <person name="Ouboter H.T."/>
            <person name="Berger S."/>
            <person name="Gungor E."/>
            <person name="Jetten M.S.M."/>
            <person name="Welte C.U."/>
        </authorList>
    </citation>
    <scope>NUCLEOTIDE SEQUENCE [LARGE SCALE GENOMIC DNA]</scope>
    <source>
        <strain evidence="2">HO_2020</strain>
    </source>
</reference>
<dbReference type="InterPro" id="IPR011050">
    <property type="entry name" value="Pectin_lyase_fold/virulence"/>
</dbReference>
<dbReference type="PROSITE" id="PS51257">
    <property type="entry name" value="PROKAR_LIPOPROTEIN"/>
    <property type="match status" value="1"/>
</dbReference>
<gene>
    <name evidence="2" type="ORF">HG719_01225</name>
</gene>
<dbReference type="Pfam" id="PF13229">
    <property type="entry name" value="Beta_helix"/>
    <property type="match status" value="1"/>
</dbReference>
<dbReference type="SMART" id="SM00710">
    <property type="entry name" value="PbH1"/>
    <property type="match status" value="4"/>
</dbReference>
<organism evidence="2 3">
    <name type="scientific">Methanobacterium subterraneum</name>
    <dbReference type="NCBI Taxonomy" id="59277"/>
    <lineage>
        <taxon>Archaea</taxon>
        <taxon>Methanobacteriati</taxon>
        <taxon>Methanobacteriota</taxon>
        <taxon>Methanomada group</taxon>
        <taxon>Methanobacteria</taxon>
        <taxon>Methanobacteriales</taxon>
        <taxon>Methanobacteriaceae</taxon>
        <taxon>Methanobacterium</taxon>
    </lineage>
</organism>
<dbReference type="InterPro" id="IPR039448">
    <property type="entry name" value="Beta_helix"/>
</dbReference>
<dbReference type="RefSeq" id="WP_205835880.1">
    <property type="nucleotide sequence ID" value="NZ_JABBYL010000006.1"/>
</dbReference>
<protein>
    <recommendedName>
        <fullName evidence="1">Right handed beta helix domain-containing protein</fullName>
    </recommendedName>
</protein>
<proteinExistence type="predicted"/>
<accession>A0A7K4DKX8</accession>
<dbReference type="EMBL" id="JABBYL010000006">
    <property type="protein sequence ID" value="NMO08455.1"/>
    <property type="molecule type" value="Genomic_DNA"/>
</dbReference>
<name>A0A7K4DKX8_9EURY</name>
<sequence>MKKFYIILFLTSFIIFFSFLGCVSAANLTVNPGNSIQAAVNNASAGDLIVVNDNNGSSYTYTENVVINKKLTLKSKTLGHVTIRALNPSLSTLIINSDGSGSTIQGFMIKGSSATDCNGIYLNGVSNCNITGNFLTNNYNGIRLLAGSNNNIQNNSIFNNSWMAVTVVNSNNNIIKNNTIINNEYCIYL</sequence>
<evidence type="ECO:0000313" key="3">
    <source>
        <dbReference type="Proteomes" id="UP000591058"/>
    </source>
</evidence>
<feature type="domain" description="Right handed beta helix" evidence="1">
    <location>
        <begin position="104"/>
        <end position="188"/>
    </location>
</feature>
<dbReference type="SUPFAM" id="SSF51126">
    <property type="entry name" value="Pectin lyase-like"/>
    <property type="match status" value="1"/>
</dbReference>
<dbReference type="Gene3D" id="2.160.20.10">
    <property type="entry name" value="Single-stranded right-handed beta-helix, Pectin lyase-like"/>
    <property type="match status" value="1"/>
</dbReference>
<dbReference type="NCBIfam" id="TIGR03804">
    <property type="entry name" value="para_beta_helix"/>
    <property type="match status" value="1"/>
</dbReference>
<dbReference type="Proteomes" id="UP000591058">
    <property type="component" value="Unassembled WGS sequence"/>
</dbReference>
<feature type="non-terminal residue" evidence="2">
    <location>
        <position position="189"/>
    </location>
</feature>
<dbReference type="AlphaFoldDB" id="A0A7K4DKX8"/>
<evidence type="ECO:0000313" key="2">
    <source>
        <dbReference type="EMBL" id="NMO08455.1"/>
    </source>
</evidence>